<proteinExistence type="predicted"/>
<keyword evidence="2" id="KW-1185">Reference proteome</keyword>
<dbReference type="Proteomes" id="UP000008909">
    <property type="component" value="Unassembled WGS sequence"/>
</dbReference>
<sequence length="71" mass="7904">MSYSIDQCDSASRTKSTTTVDLIVAIYSANIEWHSNPSQSDGKYLEPYVFKLLADSPMCTIRSGKINRVAK</sequence>
<evidence type="ECO:0000313" key="1">
    <source>
        <dbReference type="EMBL" id="GAA50914.1"/>
    </source>
</evidence>
<reference evidence="1" key="1">
    <citation type="journal article" date="2011" name="Genome Biol.">
        <title>The draft genome of the carcinogenic human liver fluke Clonorchis sinensis.</title>
        <authorList>
            <person name="Wang X."/>
            <person name="Chen W."/>
            <person name="Huang Y."/>
            <person name="Sun J."/>
            <person name="Men J."/>
            <person name="Liu H."/>
            <person name="Luo F."/>
            <person name="Guo L."/>
            <person name="Lv X."/>
            <person name="Deng C."/>
            <person name="Zhou C."/>
            <person name="Fan Y."/>
            <person name="Li X."/>
            <person name="Huang L."/>
            <person name="Hu Y."/>
            <person name="Liang C."/>
            <person name="Hu X."/>
            <person name="Xu J."/>
            <person name="Yu X."/>
        </authorList>
    </citation>
    <scope>NUCLEOTIDE SEQUENCE [LARGE SCALE GENOMIC DNA]</scope>
    <source>
        <strain evidence="1">Henan</strain>
    </source>
</reference>
<protein>
    <submittedName>
        <fullName evidence="1">Uncharacterized protein</fullName>
    </submittedName>
</protein>
<gene>
    <name evidence="1" type="ORF">CLF_105218</name>
</gene>
<evidence type="ECO:0000313" key="2">
    <source>
        <dbReference type="Proteomes" id="UP000008909"/>
    </source>
</evidence>
<name>G7YD80_CLOSI</name>
<reference key="2">
    <citation type="submission" date="2011-10" db="EMBL/GenBank/DDBJ databases">
        <title>The genome and transcriptome sequence of Clonorchis sinensis provide insights into the carcinogenic liver fluke.</title>
        <authorList>
            <person name="Wang X."/>
            <person name="Huang Y."/>
            <person name="Chen W."/>
            <person name="Liu H."/>
            <person name="Guo L."/>
            <person name="Chen Y."/>
            <person name="Luo F."/>
            <person name="Zhou W."/>
            <person name="Sun J."/>
            <person name="Mao Q."/>
            <person name="Liang P."/>
            <person name="Zhou C."/>
            <person name="Tian Y."/>
            <person name="Men J."/>
            <person name="Lv X."/>
            <person name="Huang L."/>
            <person name="Zhou J."/>
            <person name="Hu Y."/>
            <person name="Li R."/>
            <person name="Zhang F."/>
            <person name="Lei H."/>
            <person name="Li X."/>
            <person name="Hu X."/>
            <person name="Liang C."/>
            <person name="Xu J."/>
            <person name="Wu Z."/>
            <person name="Yu X."/>
        </authorList>
    </citation>
    <scope>NUCLEOTIDE SEQUENCE</scope>
    <source>
        <strain>Henan</strain>
    </source>
</reference>
<organism evidence="1 2">
    <name type="scientific">Clonorchis sinensis</name>
    <name type="common">Chinese liver fluke</name>
    <dbReference type="NCBI Taxonomy" id="79923"/>
    <lineage>
        <taxon>Eukaryota</taxon>
        <taxon>Metazoa</taxon>
        <taxon>Spiralia</taxon>
        <taxon>Lophotrochozoa</taxon>
        <taxon>Platyhelminthes</taxon>
        <taxon>Trematoda</taxon>
        <taxon>Digenea</taxon>
        <taxon>Opisthorchiida</taxon>
        <taxon>Opisthorchiata</taxon>
        <taxon>Opisthorchiidae</taxon>
        <taxon>Clonorchis</taxon>
    </lineage>
</organism>
<dbReference type="AlphaFoldDB" id="G7YD80"/>
<accession>G7YD80</accession>
<dbReference type="EMBL" id="DF143092">
    <property type="protein sequence ID" value="GAA50914.1"/>
    <property type="molecule type" value="Genomic_DNA"/>
</dbReference>